<organism evidence="6 7">
    <name type="scientific">Oryza meyeriana var. granulata</name>
    <dbReference type="NCBI Taxonomy" id="110450"/>
    <lineage>
        <taxon>Eukaryota</taxon>
        <taxon>Viridiplantae</taxon>
        <taxon>Streptophyta</taxon>
        <taxon>Embryophyta</taxon>
        <taxon>Tracheophyta</taxon>
        <taxon>Spermatophyta</taxon>
        <taxon>Magnoliopsida</taxon>
        <taxon>Liliopsida</taxon>
        <taxon>Poales</taxon>
        <taxon>Poaceae</taxon>
        <taxon>BOP clade</taxon>
        <taxon>Oryzoideae</taxon>
        <taxon>Oryzeae</taxon>
        <taxon>Oryzinae</taxon>
        <taxon>Oryza</taxon>
        <taxon>Oryza meyeriana</taxon>
    </lineage>
</organism>
<accession>A0A6G1BVB0</accession>
<evidence type="ECO:0000256" key="1">
    <source>
        <dbReference type="ARBA" id="ARBA00006857"/>
    </source>
</evidence>
<dbReference type="GO" id="GO:0003723">
    <property type="term" value="F:RNA binding"/>
    <property type="evidence" value="ECO:0007669"/>
    <property type="project" value="TreeGrafter"/>
</dbReference>
<dbReference type="GO" id="GO:0022625">
    <property type="term" value="C:cytosolic large ribosomal subunit"/>
    <property type="evidence" value="ECO:0007669"/>
    <property type="project" value="TreeGrafter"/>
</dbReference>
<dbReference type="PANTHER" id="PTHR11847:SF4">
    <property type="entry name" value="LARGE RIBOSOMAL SUBUNIT PROTEIN EL15"/>
    <property type="match status" value="1"/>
</dbReference>
<keyword evidence="7" id="KW-1185">Reference proteome</keyword>
<evidence type="ECO:0000256" key="5">
    <source>
        <dbReference type="SAM" id="MobiDB-lite"/>
    </source>
</evidence>
<dbReference type="OrthoDB" id="1090266at2759"/>
<dbReference type="Proteomes" id="UP000479710">
    <property type="component" value="Unassembled WGS sequence"/>
</dbReference>
<dbReference type="SUPFAM" id="SSF54189">
    <property type="entry name" value="Ribosomal proteins S24e, L23 and L15e"/>
    <property type="match status" value="1"/>
</dbReference>
<dbReference type="InterPro" id="IPR012678">
    <property type="entry name" value="Ribosomal_uL23/eL15/eS24_sf"/>
</dbReference>
<evidence type="ECO:0000256" key="3">
    <source>
        <dbReference type="ARBA" id="ARBA00023274"/>
    </source>
</evidence>
<dbReference type="GO" id="GO:0002181">
    <property type="term" value="P:cytoplasmic translation"/>
    <property type="evidence" value="ECO:0007669"/>
    <property type="project" value="TreeGrafter"/>
</dbReference>
<evidence type="ECO:0000313" key="7">
    <source>
        <dbReference type="Proteomes" id="UP000479710"/>
    </source>
</evidence>
<reference evidence="6 7" key="1">
    <citation type="submission" date="2019-11" db="EMBL/GenBank/DDBJ databases">
        <title>Whole genome sequence of Oryza granulata.</title>
        <authorList>
            <person name="Li W."/>
        </authorList>
    </citation>
    <scope>NUCLEOTIDE SEQUENCE [LARGE SCALE GENOMIC DNA]</scope>
    <source>
        <strain evidence="7">cv. Menghai</strain>
        <tissue evidence="6">Leaf</tissue>
    </source>
</reference>
<dbReference type="AlphaFoldDB" id="A0A6G1BVB0"/>
<evidence type="ECO:0000256" key="2">
    <source>
        <dbReference type="ARBA" id="ARBA00022980"/>
    </source>
</evidence>
<dbReference type="GO" id="GO:0003735">
    <property type="term" value="F:structural constituent of ribosome"/>
    <property type="evidence" value="ECO:0007669"/>
    <property type="project" value="InterPro"/>
</dbReference>
<sequence length="135" mass="15213">MASPSTRVLPSSSSRGTRGQLLRRAGRKLGGLRVLNSYWVNKDSTYKYFEIILVDVAQSAIHNDPRINWLCKPVHKRCELRGLTSAGKRYHGLRGKGHTHHKAKTFPQGHLEAQPDRLSSLLPFLNTSITYKNGH</sequence>
<keyword evidence="2 4" id="KW-0689">Ribosomal protein</keyword>
<gene>
    <name evidence="6" type="ORF">E2562_011256</name>
</gene>
<comment type="caution">
    <text evidence="6">The sequence shown here is derived from an EMBL/GenBank/DDBJ whole genome shotgun (WGS) entry which is preliminary data.</text>
</comment>
<protein>
    <recommendedName>
        <fullName evidence="4">Ribosomal protein L15</fullName>
    </recommendedName>
</protein>
<evidence type="ECO:0000313" key="6">
    <source>
        <dbReference type="EMBL" id="KAF0891856.1"/>
    </source>
</evidence>
<dbReference type="InterPro" id="IPR024794">
    <property type="entry name" value="Rbsml_eL15_core_dom_sf"/>
</dbReference>
<dbReference type="EMBL" id="SPHZ02000011">
    <property type="protein sequence ID" value="KAF0891856.1"/>
    <property type="molecule type" value="Genomic_DNA"/>
</dbReference>
<dbReference type="InterPro" id="IPR000439">
    <property type="entry name" value="Ribosomal_eL15"/>
</dbReference>
<proteinExistence type="inferred from homology"/>
<comment type="similarity">
    <text evidence="1 4">Belongs to the eukaryotic ribosomal protein eL15 family.</text>
</comment>
<keyword evidence="3 4" id="KW-0687">Ribonucleoprotein</keyword>
<feature type="region of interest" description="Disordered" evidence="5">
    <location>
        <begin position="1"/>
        <end position="20"/>
    </location>
</feature>
<evidence type="ECO:0000256" key="4">
    <source>
        <dbReference type="RuleBase" id="RU000663"/>
    </source>
</evidence>
<name>A0A6G1BVB0_9ORYZ</name>
<dbReference type="PANTHER" id="PTHR11847">
    <property type="entry name" value="RIBOSOMAL PROTEIN L15"/>
    <property type="match status" value="1"/>
</dbReference>
<dbReference type="Pfam" id="PF00827">
    <property type="entry name" value="Ribosomal_L15e"/>
    <property type="match status" value="1"/>
</dbReference>
<dbReference type="Gene3D" id="3.40.1120.10">
    <property type="entry name" value="Ribosomal protein l15e"/>
    <property type="match status" value="1"/>
</dbReference>
<dbReference type="SMART" id="SM01384">
    <property type="entry name" value="Ribosomal_L15e"/>
    <property type="match status" value="1"/>
</dbReference>